<accession>A0A9Q0KTV7</accession>
<comment type="caution">
    <text evidence="1">The sequence shown here is derived from an EMBL/GenBank/DDBJ whole genome shotgun (WGS) entry which is preliminary data.</text>
</comment>
<keyword evidence="2" id="KW-1185">Reference proteome</keyword>
<gene>
    <name evidence="1" type="ORF">NE237_001839</name>
</gene>
<evidence type="ECO:0000313" key="1">
    <source>
        <dbReference type="EMBL" id="KAJ4976733.1"/>
    </source>
</evidence>
<dbReference type="AlphaFoldDB" id="A0A9Q0KTV7"/>
<reference evidence="1" key="1">
    <citation type="journal article" date="2023" name="Plant J.">
        <title>The genome of the king protea, Protea cynaroides.</title>
        <authorList>
            <person name="Chang J."/>
            <person name="Duong T.A."/>
            <person name="Schoeman C."/>
            <person name="Ma X."/>
            <person name="Roodt D."/>
            <person name="Barker N."/>
            <person name="Li Z."/>
            <person name="Van de Peer Y."/>
            <person name="Mizrachi E."/>
        </authorList>
    </citation>
    <scope>NUCLEOTIDE SEQUENCE</scope>
    <source>
        <tissue evidence="1">Young leaves</tissue>
    </source>
</reference>
<proteinExistence type="predicted"/>
<organism evidence="1 2">
    <name type="scientific">Protea cynaroides</name>
    <dbReference type="NCBI Taxonomy" id="273540"/>
    <lineage>
        <taxon>Eukaryota</taxon>
        <taxon>Viridiplantae</taxon>
        <taxon>Streptophyta</taxon>
        <taxon>Embryophyta</taxon>
        <taxon>Tracheophyta</taxon>
        <taxon>Spermatophyta</taxon>
        <taxon>Magnoliopsida</taxon>
        <taxon>Proteales</taxon>
        <taxon>Proteaceae</taxon>
        <taxon>Protea</taxon>
    </lineage>
</organism>
<protein>
    <submittedName>
        <fullName evidence="1">Uncharacterized protein</fullName>
    </submittedName>
</protein>
<sequence>MVDDSGMPAVRLLSGSSGAEMMAAVKLASTTHRSLGWRLYDQTVISSAEGGSRMTTGPCQQSLARVSTGGMQLGSRVSMAVDLEAMNFWFVLGGSVSTVKLHVRSTDERQAPQQGTVKSSLLAEAVPMSCDGGGRFVREDRDSGLGVTMADRYIWIPRWCSVPVAMDLLQVVQGYPKVPSRGVADVSRSKSFGYILRHYRM</sequence>
<evidence type="ECO:0000313" key="2">
    <source>
        <dbReference type="Proteomes" id="UP001141806"/>
    </source>
</evidence>
<name>A0A9Q0KTV7_9MAGN</name>
<dbReference type="EMBL" id="JAMYWD010000003">
    <property type="protein sequence ID" value="KAJ4976733.1"/>
    <property type="molecule type" value="Genomic_DNA"/>
</dbReference>
<dbReference type="Proteomes" id="UP001141806">
    <property type="component" value="Unassembled WGS sequence"/>
</dbReference>